<dbReference type="AlphaFoldDB" id="A0A315ZA64"/>
<keyword evidence="1" id="KW-1133">Transmembrane helix</keyword>
<reference evidence="2 3" key="1">
    <citation type="submission" date="2018-03" db="EMBL/GenBank/DDBJ databases">
        <title>Genomic Encyclopedia of Archaeal and Bacterial Type Strains, Phase II (KMG-II): from individual species to whole genera.</title>
        <authorList>
            <person name="Goeker M."/>
        </authorList>
    </citation>
    <scope>NUCLEOTIDE SEQUENCE [LARGE SCALE GENOMIC DNA]</scope>
    <source>
        <strain evidence="2 3">DSM 28229</strain>
    </source>
</reference>
<organism evidence="2 3">
    <name type="scientific">Sediminitomix flava</name>
    <dbReference type="NCBI Taxonomy" id="379075"/>
    <lineage>
        <taxon>Bacteria</taxon>
        <taxon>Pseudomonadati</taxon>
        <taxon>Bacteroidota</taxon>
        <taxon>Cytophagia</taxon>
        <taxon>Cytophagales</taxon>
        <taxon>Flammeovirgaceae</taxon>
        <taxon>Sediminitomix</taxon>
    </lineage>
</organism>
<evidence type="ECO:0000313" key="2">
    <source>
        <dbReference type="EMBL" id="PWJ42162.1"/>
    </source>
</evidence>
<feature type="transmembrane region" description="Helical" evidence="1">
    <location>
        <begin position="6"/>
        <end position="24"/>
    </location>
</feature>
<keyword evidence="1" id="KW-0812">Transmembrane</keyword>
<proteinExistence type="predicted"/>
<dbReference type="OrthoDB" id="791023at2"/>
<dbReference type="Pfam" id="PF14014">
    <property type="entry name" value="DUF4230"/>
    <property type="match status" value="1"/>
</dbReference>
<dbReference type="InterPro" id="IPR025324">
    <property type="entry name" value="DUF4230"/>
</dbReference>
<keyword evidence="3" id="KW-1185">Reference proteome</keyword>
<dbReference type="EMBL" id="QGDO01000003">
    <property type="protein sequence ID" value="PWJ42162.1"/>
    <property type="molecule type" value="Genomic_DNA"/>
</dbReference>
<sequence length="204" mass="23457">MKSLKYLFFILLFTSIGIGIKYYFDFKESERLKAEAILLQAKIYDKFVSKSKLVFGEQHYTDIIKYKEPVDWWPDPSIDLHIKGHVNLCIDLSKIEKKDILITNDSIFIQIPNLEICDVVIDHENSSVFNETNTFFSSSNIVTKALTKAKGIIYKKAVSDPLLIKHQSKAKEAIKNFLSLTSEKTIVVEQKNILSKESFLTITE</sequence>
<protein>
    <submittedName>
        <fullName evidence="2">Uncharacterized protein DUF4230</fullName>
    </submittedName>
</protein>
<name>A0A315ZA64_SEDFL</name>
<keyword evidence="1" id="KW-0472">Membrane</keyword>
<accession>A0A315ZA64</accession>
<evidence type="ECO:0000313" key="3">
    <source>
        <dbReference type="Proteomes" id="UP000245535"/>
    </source>
</evidence>
<comment type="caution">
    <text evidence="2">The sequence shown here is derived from an EMBL/GenBank/DDBJ whole genome shotgun (WGS) entry which is preliminary data.</text>
</comment>
<dbReference type="Proteomes" id="UP000245535">
    <property type="component" value="Unassembled WGS sequence"/>
</dbReference>
<gene>
    <name evidence="2" type="ORF">BC781_103412</name>
</gene>
<dbReference type="RefSeq" id="WP_109618871.1">
    <property type="nucleotide sequence ID" value="NZ_QGDO01000003.1"/>
</dbReference>
<evidence type="ECO:0000256" key="1">
    <source>
        <dbReference type="SAM" id="Phobius"/>
    </source>
</evidence>